<dbReference type="Proteomes" id="UP000243217">
    <property type="component" value="Unassembled WGS sequence"/>
</dbReference>
<dbReference type="OrthoDB" id="75437at2759"/>
<proteinExistence type="predicted"/>
<reference evidence="1 2" key="1">
    <citation type="journal article" date="2014" name="Genome Biol. Evol.">
        <title>The secreted proteins of Achlya hypogyna and Thraustotheca clavata identify the ancestral oomycete secretome and reveal gene acquisitions by horizontal gene transfer.</title>
        <authorList>
            <person name="Misner I."/>
            <person name="Blouin N."/>
            <person name="Leonard G."/>
            <person name="Richards T.A."/>
            <person name="Lane C.E."/>
        </authorList>
    </citation>
    <scope>NUCLEOTIDE SEQUENCE [LARGE SCALE GENOMIC DNA]</scope>
    <source>
        <strain evidence="1 2">ATCC 34112</strain>
    </source>
</reference>
<name>A0A1W0A3N7_9STRA</name>
<comment type="caution">
    <text evidence="1">The sequence shown here is derived from an EMBL/GenBank/DDBJ whole genome shotgun (WGS) entry which is preliminary data.</text>
</comment>
<dbReference type="EMBL" id="JNBS01000578">
    <property type="protein sequence ID" value="OQS04660.1"/>
    <property type="molecule type" value="Genomic_DNA"/>
</dbReference>
<gene>
    <name evidence="1" type="ORF">THRCLA_20826</name>
</gene>
<organism evidence="1 2">
    <name type="scientific">Thraustotheca clavata</name>
    <dbReference type="NCBI Taxonomy" id="74557"/>
    <lineage>
        <taxon>Eukaryota</taxon>
        <taxon>Sar</taxon>
        <taxon>Stramenopiles</taxon>
        <taxon>Oomycota</taxon>
        <taxon>Saprolegniomycetes</taxon>
        <taxon>Saprolegniales</taxon>
        <taxon>Achlyaceae</taxon>
        <taxon>Thraustotheca</taxon>
    </lineage>
</organism>
<sequence length="147" mass="16943">MGLFTCCTNSSSVITPSCKAIASFCHYCQLPSQVKKSSGWRSNAKPSSIPIKKQVIIRHRFIDYPFARQTTSYVGGRRVPYTSEDIRRCYLEWEQRHVLCSIPEDDTERCGNCEEAVQFNHIASVVWITLTHIRRFSRQIRVNAIMP</sequence>
<evidence type="ECO:0000313" key="1">
    <source>
        <dbReference type="EMBL" id="OQS04660.1"/>
    </source>
</evidence>
<evidence type="ECO:0000313" key="2">
    <source>
        <dbReference type="Proteomes" id="UP000243217"/>
    </source>
</evidence>
<keyword evidence="2" id="KW-1185">Reference proteome</keyword>
<dbReference type="AlphaFoldDB" id="A0A1W0A3N7"/>
<protein>
    <submittedName>
        <fullName evidence="1">Uncharacterized protein</fullName>
    </submittedName>
</protein>
<accession>A0A1W0A3N7</accession>